<comment type="caution">
    <text evidence="1">The sequence shown here is derived from an EMBL/GenBank/DDBJ whole genome shotgun (WGS) entry which is preliminary data.</text>
</comment>
<dbReference type="SUPFAM" id="SSF56300">
    <property type="entry name" value="Metallo-dependent phosphatases"/>
    <property type="match status" value="1"/>
</dbReference>
<gene>
    <name evidence="1" type="ORF">KIN20_018153</name>
</gene>
<dbReference type="InterPro" id="IPR029052">
    <property type="entry name" value="Metallo-depent_PP-like"/>
</dbReference>
<accession>A0AAD5QPB3</accession>
<protein>
    <recommendedName>
        <fullName evidence="3">Calcineurin-like phosphoesterase domain-containing protein</fullName>
    </recommendedName>
</protein>
<keyword evidence="2" id="KW-1185">Reference proteome</keyword>
<dbReference type="AlphaFoldDB" id="A0AAD5QPB3"/>
<dbReference type="Gene3D" id="3.60.21.10">
    <property type="match status" value="1"/>
</dbReference>
<dbReference type="Proteomes" id="UP001196413">
    <property type="component" value="Unassembled WGS sequence"/>
</dbReference>
<organism evidence="1 2">
    <name type="scientific">Parelaphostrongylus tenuis</name>
    <name type="common">Meningeal worm</name>
    <dbReference type="NCBI Taxonomy" id="148309"/>
    <lineage>
        <taxon>Eukaryota</taxon>
        <taxon>Metazoa</taxon>
        <taxon>Ecdysozoa</taxon>
        <taxon>Nematoda</taxon>
        <taxon>Chromadorea</taxon>
        <taxon>Rhabditida</taxon>
        <taxon>Rhabditina</taxon>
        <taxon>Rhabditomorpha</taxon>
        <taxon>Strongyloidea</taxon>
        <taxon>Metastrongylidae</taxon>
        <taxon>Parelaphostrongylus</taxon>
    </lineage>
</organism>
<name>A0AAD5QPB3_PARTN</name>
<reference evidence="1" key="1">
    <citation type="submission" date="2021-06" db="EMBL/GenBank/DDBJ databases">
        <title>Parelaphostrongylus tenuis whole genome reference sequence.</title>
        <authorList>
            <person name="Garwood T.J."/>
            <person name="Larsen P.A."/>
            <person name="Fountain-Jones N.M."/>
            <person name="Garbe J.R."/>
            <person name="Macchietto M.G."/>
            <person name="Kania S.A."/>
            <person name="Gerhold R.W."/>
            <person name="Richards J.E."/>
            <person name="Wolf T.M."/>
        </authorList>
    </citation>
    <scope>NUCLEOTIDE SEQUENCE</scope>
    <source>
        <strain evidence="1">MNPRO001-30</strain>
        <tissue evidence="1">Meninges</tissue>
    </source>
</reference>
<evidence type="ECO:0000313" key="2">
    <source>
        <dbReference type="Proteomes" id="UP001196413"/>
    </source>
</evidence>
<evidence type="ECO:0008006" key="3">
    <source>
        <dbReference type="Google" id="ProtNLM"/>
    </source>
</evidence>
<evidence type="ECO:0000313" key="1">
    <source>
        <dbReference type="EMBL" id="KAJ1359428.1"/>
    </source>
</evidence>
<proteinExistence type="predicted"/>
<sequence>MDERKAERGLGQYSGNRSELTRGVIAGSHLPLGYQASLSRQPSLLEVTSPIVIVGDIHGQYGDLLNIFEECVNNV</sequence>
<dbReference type="EMBL" id="JAHQIW010003612">
    <property type="protein sequence ID" value="KAJ1359428.1"/>
    <property type="molecule type" value="Genomic_DNA"/>
</dbReference>